<accession>A0A7C9HV98</accession>
<protein>
    <submittedName>
        <fullName evidence="2">Uncharacterized protein</fullName>
    </submittedName>
</protein>
<keyword evidence="3" id="KW-1185">Reference proteome</keyword>
<gene>
    <name evidence="2" type="ORF">GO986_00085</name>
</gene>
<feature type="region of interest" description="Disordered" evidence="1">
    <location>
        <begin position="85"/>
        <end position="105"/>
    </location>
</feature>
<sequence>MSNKDADPTKARQAKRMKRRGKPGTLEDARALLWRALTRAGELLEEDDPAHALRAVHAVSQGAAAYARIVEVGELEARIAALEAGQTGEDEDLLAPGPRLGRGAA</sequence>
<name>A0A7C9HV98_9DEIO</name>
<proteinExistence type="predicted"/>
<comment type="caution">
    <text evidence="2">The sequence shown here is derived from an EMBL/GenBank/DDBJ whole genome shotgun (WGS) entry which is preliminary data.</text>
</comment>
<dbReference type="RefSeq" id="WP_157457200.1">
    <property type="nucleotide sequence ID" value="NZ_WQLB01000001.1"/>
</dbReference>
<feature type="region of interest" description="Disordered" evidence="1">
    <location>
        <begin position="1"/>
        <end position="24"/>
    </location>
</feature>
<feature type="compositionally biased region" description="Basic residues" evidence="1">
    <location>
        <begin position="12"/>
        <end position="22"/>
    </location>
</feature>
<feature type="compositionally biased region" description="Basic and acidic residues" evidence="1">
    <location>
        <begin position="1"/>
        <end position="10"/>
    </location>
</feature>
<dbReference type="AlphaFoldDB" id="A0A7C9HV98"/>
<evidence type="ECO:0000256" key="1">
    <source>
        <dbReference type="SAM" id="MobiDB-lite"/>
    </source>
</evidence>
<reference evidence="2 3" key="1">
    <citation type="submission" date="2019-12" db="EMBL/GenBank/DDBJ databases">
        <title>Deinococcus sp. HMF7620 Genome sequencing and assembly.</title>
        <authorList>
            <person name="Kang H."/>
            <person name="Kim H."/>
            <person name="Joh K."/>
        </authorList>
    </citation>
    <scope>NUCLEOTIDE SEQUENCE [LARGE SCALE GENOMIC DNA]</scope>
    <source>
        <strain evidence="2 3">HMF7620</strain>
    </source>
</reference>
<dbReference type="EMBL" id="WQLB01000001">
    <property type="protein sequence ID" value="MVN85170.1"/>
    <property type="molecule type" value="Genomic_DNA"/>
</dbReference>
<dbReference type="Proteomes" id="UP000483286">
    <property type="component" value="Unassembled WGS sequence"/>
</dbReference>
<evidence type="ECO:0000313" key="3">
    <source>
        <dbReference type="Proteomes" id="UP000483286"/>
    </source>
</evidence>
<organism evidence="2 3">
    <name type="scientific">Deinococcus arboris</name>
    <dbReference type="NCBI Taxonomy" id="2682977"/>
    <lineage>
        <taxon>Bacteria</taxon>
        <taxon>Thermotogati</taxon>
        <taxon>Deinococcota</taxon>
        <taxon>Deinococci</taxon>
        <taxon>Deinococcales</taxon>
        <taxon>Deinococcaceae</taxon>
        <taxon>Deinococcus</taxon>
    </lineage>
</organism>
<evidence type="ECO:0000313" key="2">
    <source>
        <dbReference type="EMBL" id="MVN85170.1"/>
    </source>
</evidence>